<dbReference type="InterPro" id="IPR027417">
    <property type="entry name" value="P-loop_NTPase"/>
</dbReference>
<accession>A0A0P8AII6</accession>
<keyword evidence="3" id="KW-0966">Cell projection</keyword>
<dbReference type="InterPro" id="IPR055927">
    <property type="entry name" value="DUF7504"/>
</dbReference>
<sequence length="234" mass="26081">MSDYTLGIKELDDAIGGIRKGSNIMLIGPPMSGKEAILNHIMYNGAVKNENAIITVSTRESAVHILEWFKEHDLNLPMSRIGIIDCVTKTLGGASIENENIKIASSPVDLTGIGVKISQFFEEFFMKKNTQKIQLYINSLSTILMYSNIQTVFRFLHVFTGRIKAAGALGIYVIESGMHDDQAVATLKQLFDGMIEIKSVEDKNFIRVVGISQKPTPWFEYEIDGHNIKIIRGN</sequence>
<keyword evidence="1" id="KW-0547">Nucleotide-binding</keyword>
<gene>
    <name evidence="3" type="ORF">MPEBLZ_01010</name>
</gene>
<dbReference type="AlphaFoldDB" id="A0A0P8AII6"/>
<evidence type="ECO:0000313" key="4">
    <source>
        <dbReference type="Proteomes" id="UP000050360"/>
    </source>
</evidence>
<dbReference type="GO" id="GO:0005524">
    <property type="term" value="F:ATP binding"/>
    <property type="evidence" value="ECO:0007669"/>
    <property type="project" value="UniProtKB-KW"/>
</dbReference>
<organism evidence="3 4">
    <name type="scientific">Candidatus Methanoperedens nitratireducens</name>
    <dbReference type="NCBI Taxonomy" id="1392998"/>
    <lineage>
        <taxon>Archaea</taxon>
        <taxon>Methanobacteriati</taxon>
        <taxon>Methanobacteriota</taxon>
        <taxon>Stenosarchaea group</taxon>
        <taxon>Methanomicrobia</taxon>
        <taxon>Methanosarcinales</taxon>
        <taxon>ANME-2 cluster</taxon>
        <taxon>Candidatus Methanoperedentaceae</taxon>
        <taxon>Candidatus Methanoperedens</taxon>
    </lineage>
</organism>
<keyword evidence="2" id="KW-0067">ATP-binding</keyword>
<reference evidence="3 4" key="1">
    <citation type="submission" date="2015-09" db="EMBL/GenBank/DDBJ databases">
        <title>A metagenomics-based metabolic model of nitrate-dependent anaerobic oxidation of methane by Methanoperedens-like archaea.</title>
        <authorList>
            <person name="Arshad A."/>
            <person name="Speth D.R."/>
            <person name="De Graaf R.M."/>
            <person name="Op Den Camp H.J."/>
            <person name="Jetten M.S."/>
            <person name="Welte C.U."/>
        </authorList>
    </citation>
    <scope>NUCLEOTIDE SEQUENCE [LARGE SCALE GENOMIC DNA]</scope>
</reference>
<proteinExistence type="predicted"/>
<keyword evidence="3" id="KW-0282">Flagellum</keyword>
<dbReference type="Proteomes" id="UP000050360">
    <property type="component" value="Unassembled WGS sequence"/>
</dbReference>
<dbReference type="PANTHER" id="PTHR43637">
    <property type="entry name" value="UPF0273 PROTEIN TM_0370"/>
    <property type="match status" value="1"/>
</dbReference>
<dbReference type="Pfam" id="PF24336">
    <property type="entry name" value="DUF7504"/>
    <property type="match status" value="1"/>
</dbReference>
<dbReference type="Gene3D" id="3.40.50.300">
    <property type="entry name" value="P-loop containing nucleotide triphosphate hydrolases"/>
    <property type="match status" value="1"/>
</dbReference>
<dbReference type="PATRIC" id="fig|1719120.3.peg.1089"/>
<comment type="caution">
    <text evidence="3">The sequence shown here is derived from an EMBL/GenBank/DDBJ whole genome shotgun (WGS) entry which is preliminary data.</text>
</comment>
<evidence type="ECO:0000256" key="1">
    <source>
        <dbReference type="ARBA" id="ARBA00022741"/>
    </source>
</evidence>
<evidence type="ECO:0000313" key="3">
    <source>
        <dbReference type="EMBL" id="KPQ44377.1"/>
    </source>
</evidence>
<keyword evidence="3" id="KW-0969">Cilium</keyword>
<name>A0A0P8AII6_9EURY</name>
<dbReference type="SUPFAM" id="SSF52540">
    <property type="entry name" value="P-loop containing nucleoside triphosphate hydrolases"/>
    <property type="match status" value="1"/>
</dbReference>
<evidence type="ECO:0000256" key="2">
    <source>
        <dbReference type="ARBA" id="ARBA00022840"/>
    </source>
</evidence>
<dbReference type="EMBL" id="LKCM01000095">
    <property type="protein sequence ID" value="KPQ44377.1"/>
    <property type="molecule type" value="Genomic_DNA"/>
</dbReference>
<protein>
    <submittedName>
        <fullName evidence="3">Flagellar accessory protein FlaH</fullName>
    </submittedName>
</protein>